<dbReference type="Gene3D" id="3.50.50.60">
    <property type="entry name" value="FAD/NAD(P)-binding domain"/>
    <property type="match status" value="1"/>
</dbReference>
<gene>
    <name evidence="5" type="ORF">FJU08_20280</name>
</gene>
<dbReference type="AlphaFoldDB" id="A0A506U5Y8"/>
<comment type="cofactor">
    <cofactor evidence="1">
        <name>FAD</name>
        <dbReference type="ChEBI" id="CHEBI:57692"/>
    </cofactor>
</comment>
<evidence type="ECO:0000259" key="4">
    <source>
        <dbReference type="Pfam" id="PF01593"/>
    </source>
</evidence>
<evidence type="ECO:0000313" key="5">
    <source>
        <dbReference type="EMBL" id="TPW27347.1"/>
    </source>
</evidence>
<keyword evidence="6" id="KW-1185">Reference proteome</keyword>
<dbReference type="InterPro" id="IPR002937">
    <property type="entry name" value="Amino_oxidase"/>
</dbReference>
<dbReference type="Pfam" id="PF01593">
    <property type="entry name" value="Amino_oxidase"/>
    <property type="match status" value="1"/>
</dbReference>
<evidence type="ECO:0000313" key="6">
    <source>
        <dbReference type="Proteomes" id="UP000318801"/>
    </source>
</evidence>
<dbReference type="SUPFAM" id="SSF51905">
    <property type="entry name" value="FAD/NAD(P)-binding domain"/>
    <property type="match status" value="1"/>
</dbReference>
<evidence type="ECO:0000256" key="2">
    <source>
        <dbReference type="ARBA" id="ARBA00023002"/>
    </source>
</evidence>
<dbReference type="InterPro" id="IPR001613">
    <property type="entry name" value="Flavin_amine_oxidase"/>
</dbReference>
<dbReference type="PANTHER" id="PTHR42923">
    <property type="entry name" value="PROTOPORPHYRINOGEN OXIDASE"/>
    <property type="match status" value="1"/>
</dbReference>
<dbReference type="Proteomes" id="UP000318801">
    <property type="component" value="Unassembled WGS sequence"/>
</dbReference>
<feature type="binding site" evidence="3">
    <location>
        <begin position="58"/>
        <end position="61"/>
    </location>
    <ligand>
        <name>FAD</name>
        <dbReference type="ChEBI" id="CHEBI:57692"/>
    </ligand>
</feature>
<dbReference type="PRINTS" id="PR00757">
    <property type="entry name" value="AMINEOXDASEF"/>
</dbReference>
<dbReference type="InterPro" id="IPR050464">
    <property type="entry name" value="Zeta_carotene_desat/Oxidored"/>
</dbReference>
<dbReference type="EMBL" id="VHLG01000018">
    <property type="protein sequence ID" value="TPW27347.1"/>
    <property type="molecule type" value="Genomic_DNA"/>
</dbReference>
<name>A0A506U5Y8_9HYPH</name>
<evidence type="ECO:0000256" key="1">
    <source>
        <dbReference type="ARBA" id="ARBA00001974"/>
    </source>
</evidence>
<feature type="domain" description="Amine oxidase" evidence="4">
    <location>
        <begin position="12"/>
        <end position="368"/>
    </location>
</feature>
<protein>
    <submittedName>
        <fullName evidence="5">FAD-dependent oxidoreductase</fullName>
    </submittedName>
</protein>
<dbReference type="RefSeq" id="WP_141150883.1">
    <property type="nucleotide sequence ID" value="NZ_VHLG01000018.1"/>
</dbReference>
<organism evidence="5 6">
    <name type="scientific">Martelella alba</name>
    <dbReference type="NCBI Taxonomy" id="2590451"/>
    <lineage>
        <taxon>Bacteria</taxon>
        <taxon>Pseudomonadati</taxon>
        <taxon>Pseudomonadota</taxon>
        <taxon>Alphaproteobacteria</taxon>
        <taxon>Hyphomicrobiales</taxon>
        <taxon>Aurantimonadaceae</taxon>
        <taxon>Martelella</taxon>
    </lineage>
</organism>
<dbReference type="OrthoDB" id="3972913at2"/>
<evidence type="ECO:0000256" key="3">
    <source>
        <dbReference type="PIRSR" id="PIRSR601613-1"/>
    </source>
</evidence>
<proteinExistence type="predicted"/>
<accession>A0A506U5Y8</accession>
<comment type="caution">
    <text evidence="5">The sequence shown here is derived from an EMBL/GenBank/DDBJ whole genome shotgun (WGS) entry which is preliminary data.</text>
</comment>
<feature type="binding site" evidence="3">
    <location>
        <position position="61"/>
    </location>
    <ligand>
        <name>substrate</name>
    </ligand>
</feature>
<dbReference type="GO" id="GO:0016491">
    <property type="term" value="F:oxidoreductase activity"/>
    <property type="evidence" value="ECO:0007669"/>
    <property type="project" value="UniProtKB-KW"/>
</dbReference>
<dbReference type="InterPro" id="IPR036188">
    <property type="entry name" value="FAD/NAD-bd_sf"/>
</dbReference>
<keyword evidence="2" id="KW-0560">Oxidoreductase</keyword>
<sequence>MTMEIAVIGAGIAGLAAAGNLLQADPECRIAIFERENTAGGRLKSYNIGSNRGIVELGAGRFDPDDHRRLAGLVARFNLPTKPFDYVLSPLQNGLHDQGRQILNGLCDALEALYHDMPAQKRHAVTFESAANALLGAPSFALLVDMCGYDTFAHPDLSFEEGFGLLRHHPETNALFSGSRRRWSALADGFSALIRALEGDLAQKADIRTGHELVEIAPAANGYRLIFQTPFGERVQETRKLVLALPVSAMRRVKGLNISVSIRERIGSVPLIKAYFAYPQRWWQGLQVEGRCFTTASMFRKVYFPDDASYLMIYCDGHSAEQLRDSFLNDPHLHQAFVSVMRDALPFATPTDRVPPPIDHGHVFWPHGIAFWRSGINLVPSGCWRIGENAVICSDLFTKRPGWIEGALESAEHLAEALLSQRGTAASLVAHNDSSQQMTRTWPS</sequence>
<reference evidence="5 6" key="1">
    <citation type="submission" date="2019-06" db="EMBL/GenBank/DDBJ databases">
        <authorList>
            <person name="Li M."/>
        </authorList>
    </citation>
    <scope>NUCLEOTIDE SEQUENCE [LARGE SCALE GENOMIC DNA]</scope>
    <source>
        <strain evidence="5 6">BGMRC2036</strain>
    </source>
</reference>